<dbReference type="EMBL" id="VIIS01001693">
    <property type="protein sequence ID" value="KAF0294333.1"/>
    <property type="molecule type" value="Genomic_DNA"/>
</dbReference>
<keyword evidence="11" id="KW-0675">Receptor</keyword>
<keyword evidence="7" id="KW-0407">Ion channel</keyword>
<feature type="transmembrane region" description="Helical" evidence="9">
    <location>
        <begin position="305"/>
        <end position="324"/>
    </location>
</feature>
<feature type="repeat" description="ANK" evidence="8">
    <location>
        <begin position="62"/>
        <end position="84"/>
    </location>
</feature>
<evidence type="ECO:0000256" key="5">
    <source>
        <dbReference type="ARBA" id="ARBA00023065"/>
    </source>
</evidence>
<dbReference type="PANTHER" id="PTHR10117">
    <property type="entry name" value="TRANSIENT RECEPTOR POTENTIAL CHANNEL"/>
    <property type="match status" value="1"/>
</dbReference>
<keyword evidence="6 9" id="KW-0472">Membrane</keyword>
<evidence type="ECO:0000256" key="4">
    <source>
        <dbReference type="ARBA" id="ARBA00022989"/>
    </source>
</evidence>
<keyword evidence="8" id="KW-0040">ANK repeat</keyword>
<dbReference type="InterPro" id="IPR036770">
    <property type="entry name" value="Ankyrin_rpt-contain_sf"/>
</dbReference>
<evidence type="ECO:0000256" key="9">
    <source>
        <dbReference type="SAM" id="Phobius"/>
    </source>
</evidence>
<accession>A0A6A4VL12</accession>
<dbReference type="SUPFAM" id="SSF48403">
    <property type="entry name" value="Ankyrin repeat"/>
    <property type="match status" value="1"/>
</dbReference>
<comment type="subcellular location">
    <subcellularLocation>
        <location evidence="1">Membrane</location>
        <topology evidence="1">Multi-pass membrane protein</topology>
    </subcellularLocation>
</comment>
<dbReference type="GO" id="GO:0005886">
    <property type="term" value="C:plasma membrane"/>
    <property type="evidence" value="ECO:0007669"/>
    <property type="project" value="TreeGrafter"/>
</dbReference>
<organism evidence="11 12">
    <name type="scientific">Amphibalanus amphitrite</name>
    <name type="common">Striped barnacle</name>
    <name type="synonym">Balanus amphitrite</name>
    <dbReference type="NCBI Taxonomy" id="1232801"/>
    <lineage>
        <taxon>Eukaryota</taxon>
        <taxon>Metazoa</taxon>
        <taxon>Ecdysozoa</taxon>
        <taxon>Arthropoda</taxon>
        <taxon>Crustacea</taxon>
        <taxon>Multicrustacea</taxon>
        <taxon>Cirripedia</taxon>
        <taxon>Thoracica</taxon>
        <taxon>Thoracicalcarea</taxon>
        <taxon>Balanomorpha</taxon>
        <taxon>Balanoidea</taxon>
        <taxon>Balanidae</taxon>
        <taxon>Amphibalaninae</taxon>
        <taxon>Amphibalanus</taxon>
    </lineage>
</organism>
<keyword evidence="4 9" id="KW-1133">Transmembrane helix</keyword>
<feature type="domain" description="Ion transport" evidence="10">
    <location>
        <begin position="190"/>
        <end position="406"/>
    </location>
</feature>
<dbReference type="GO" id="GO:0070679">
    <property type="term" value="F:inositol 1,4,5 trisphosphate binding"/>
    <property type="evidence" value="ECO:0007669"/>
    <property type="project" value="TreeGrafter"/>
</dbReference>
<dbReference type="InterPro" id="IPR005821">
    <property type="entry name" value="Ion_trans_dom"/>
</dbReference>
<evidence type="ECO:0000256" key="1">
    <source>
        <dbReference type="ARBA" id="ARBA00004141"/>
    </source>
</evidence>
<dbReference type="PANTHER" id="PTHR10117:SF54">
    <property type="entry name" value="TRANSIENT RECEPTOR POTENTIAL-GAMMA PROTEIN"/>
    <property type="match status" value="1"/>
</dbReference>
<dbReference type="GO" id="GO:0015279">
    <property type="term" value="F:store-operated calcium channel activity"/>
    <property type="evidence" value="ECO:0007669"/>
    <property type="project" value="TreeGrafter"/>
</dbReference>
<dbReference type="GO" id="GO:0051480">
    <property type="term" value="P:regulation of cytosolic calcium ion concentration"/>
    <property type="evidence" value="ECO:0007669"/>
    <property type="project" value="TreeGrafter"/>
</dbReference>
<protein>
    <submittedName>
        <fullName evidence="11">Transient-receptor-potential-like protein</fullName>
    </submittedName>
</protein>
<dbReference type="AlphaFoldDB" id="A0A6A4VL12"/>
<evidence type="ECO:0000256" key="6">
    <source>
        <dbReference type="ARBA" id="ARBA00023136"/>
    </source>
</evidence>
<evidence type="ECO:0000256" key="7">
    <source>
        <dbReference type="ARBA" id="ARBA00023303"/>
    </source>
</evidence>
<dbReference type="PROSITE" id="PS50297">
    <property type="entry name" value="ANK_REP_REGION"/>
    <property type="match status" value="1"/>
</dbReference>
<dbReference type="Proteomes" id="UP000440578">
    <property type="component" value="Unassembled WGS sequence"/>
</dbReference>
<proteinExistence type="predicted"/>
<name>A0A6A4VL12_AMPAM</name>
<evidence type="ECO:0000313" key="11">
    <source>
        <dbReference type="EMBL" id="KAF0294333.1"/>
    </source>
</evidence>
<dbReference type="Gene3D" id="1.25.40.20">
    <property type="entry name" value="Ankyrin repeat-containing domain"/>
    <property type="match status" value="1"/>
</dbReference>
<dbReference type="GO" id="GO:0034703">
    <property type="term" value="C:cation channel complex"/>
    <property type="evidence" value="ECO:0007669"/>
    <property type="project" value="TreeGrafter"/>
</dbReference>
<evidence type="ECO:0000313" key="12">
    <source>
        <dbReference type="Proteomes" id="UP000440578"/>
    </source>
</evidence>
<dbReference type="PROSITE" id="PS50088">
    <property type="entry name" value="ANK_REPEAT"/>
    <property type="match status" value="1"/>
</dbReference>
<evidence type="ECO:0000256" key="3">
    <source>
        <dbReference type="ARBA" id="ARBA00022692"/>
    </source>
</evidence>
<keyword evidence="3 9" id="KW-0812">Transmembrane</keyword>
<feature type="transmembrane region" description="Helical" evidence="9">
    <location>
        <begin position="262"/>
        <end position="285"/>
    </location>
</feature>
<dbReference type="OrthoDB" id="2373987at2759"/>
<keyword evidence="5" id="KW-0406">Ion transport</keyword>
<gene>
    <name evidence="11" type="primary">trp-1_0</name>
    <name evidence="11" type="ORF">FJT64_007970</name>
</gene>
<dbReference type="Pfam" id="PF00520">
    <property type="entry name" value="Ion_trans"/>
    <property type="match status" value="1"/>
</dbReference>
<comment type="caution">
    <text evidence="11">The sequence shown here is derived from an EMBL/GenBank/DDBJ whole genome shotgun (WGS) entry which is preliminary data.</text>
</comment>
<reference evidence="11 12" key="1">
    <citation type="submission" date="2019-07" db="EMBL/GenBank/DDBJ databases">
        <title>Draft genome assembly of a fouling barnacle, Amphibalanus amphitrite (Darwin, 1854): The first reference genome for Thecostraca.</title>
        <authorList>
            <person name="Kim W."/>
        </authorList>
    </citation>
    <scope>NUCLEOTIDE SEQUENCE [LARGE SCALE GENOMIC DNA]</scope>
    <source>
        <strain evidence="11">SNU_AA5</strain>
        <tissue evidence="11">Soma without cirri and trophi</tissue>
    </source>
</reference>
<dbReference type="InterPro" id="IPR002110">
    <property type="entry name" value="Ankyrin_rpt"/>
</dbReference>
<keyword evidence="12" id="KW-1185">Reference proteome</keyword>
<evidence type="ECO:0000256" key="2">
    <source>
        <dbReference type="ARBA" id="ARBA00022448"/>
    </source>
</evidence>
<keyword evidence="2" id="KW-0813">Transport</keyword>
<feature type="transmembrane region" description="Helical" evidence="9">
    <location>
        <begin position="219"/>
        <end position="242"/>
    </location>
</feature>
<evidence type="ECO:0000256" key="8">
    <source>
        <dbReference type="PROSITE-ProRule" id="PRU00023"/>
    </source>
</evidence>
<dbReference type="InterPro" id="IPR002153">
    <property type="entry name" value="TRPC_channel"/>
</dbReference>
<evidence type="ECO:0000259" key="10">
    <source>
        <dbReference type="Pfam" id="PF00520"/>
    </source>
</evidence>
<sequence>MKRIHDTNDDSTDGWFRPSLFLPTLSENESTLFQLVQDGDRDSVLQLLRDQPDLNINCCNFQGVRPLHIAVQQGDEPMVELLLQQPKIELSDTLGRNIHREREFRTLYEELQQKASEFAVQFLNYCRSTEEVELILSRPLGCEEGARPFHYPRLLMAIDYGQKEFVTHPKSSLDEMSQFRGPPDSGLEPLLVLWVFGIAASQVRQCWRRGRRRYFSDSWHWYDTLMTTAFMVSFCCWIWSYYDIVTYGNERLERKFWYQYDPTLIGEGLVAIASILAFGKTLYLFQMNSSLGPLQISLGKMVSDICEFLAIFTLIIFSFASGMYRLYAYYGGMERLDGSGVKTSMSGAFVTLHGSVRTLFWALFGMTSLESVQVVVENLPGGTEQLPVINKHNFTEAVGYTLFAVFHNVHEFVDKEWKFARTKVWISFILEPPIPPPFNLLPSAVSLFRAARWCCACLTRPRGPHSALLSAALLLHRRGDPLPRDDPAAFKILMAALSQRYFRERRTTEAGGAATLSETAGLKRGLMTLKAELRDLAYGGLQHHTPEDEVAKQNGALN</sequence>